<evidence type="ECO:0000313" key="2">
    <source>
        <dbReference type="EMBL" id="KIJ28322.1"/>
    </source>
</evidence>
<gene>
    <name evidence="2" type="ORF">M422DRAFT_270392</name>
</gene>
<protein>
    <submittedName>
        <fullName evidence="2">Uncharacterized protein</fullName>
    </submittedName>
</protein>
<evidence type="ECO:0000256" key="1">
    <source>
        <dbReference type="SAM" id="MobiDB-lite"/>
    </source>
</evidence>
<evidence type="ECO:0000313" key="3">
    <source>
        <dbReference type="Proteomes" id="UP000054279"/>
    </source>
</evidence>
<dbReference type="HOGENOM" id="CLU_710117_0_0_1"/>
<reference evidence="2 3" key="1">
    <citation type="submission" date="2014-06" db="EMBL/GenBank/DDBJ databases">
        <title>Evolutionary Origins and Diversification of the Mycorrhizal Mutualists.</title>
        <authorList>
            <consortium name="DOE Joint Genome Institute"/>
            <consortium name="Mycorrhizal Genomics Consortium"/>
            <person name="Kohler A."/>
            <person name="Kuo A."/>
            <person name="Nagy L.G."/>
            <person name="Floudas D."/>
            <person name="Copeland A."/>
            <person name="Barry K.W."/>
            <person name="Cichocki N."/>
            <person name="Veneault-Fourrey C."/>
            <person name="LaButti K."/>
            <person name="Lindquist E.A."/>
            <person name="Lipzen A."/>
            <person name="Lundell T."/>
            <person name="Morin E."/>
            <person name="Murat C."/>
            <person name="Riley R."/>
            <person name="Ohm R."/>
            <person name="Sun H."/>
            <person name="Tunlid A."/>
            <person name="Henrissat B."/>
            <person name="Grigoriev I.V."/>
            <person name="Hibbett D.S."/>
            <person name="Martin F."/>
        </authorList>
    </citation>
    <scope>NUCLEOTIDE SEQUENCE [LARGE SCALE GENOMIC DNA]</scope>
    <source>
        <strain evidence="2 3">SS14</strain>
    </source>
</reference>
<keyword evidence="3" id="KW-1185">Reference proteome</keyword>
<feature type="compositionally biased region" description="Polar residues" evidence="1">
    <location>
        <begin position="1"/>
        <end position="14"/>
    </location>
</feature>
<dbReference type="Proteomes" id="UP000054279">
    <property type="component" value="Unassembled WGS sequence"/>
</dbReference>
<sequence length="389" mass="43217">MSTGGSDTPVNSSTTKKRGRPRLYNTASELKEVKKEGKNGDASPEIVQETAEDVSPIQQDGPSPCQMTGQELTALLASLPPSSLPLESPVPQAELKKIDNLLQGFTQFDAQMSDLCQAISRLGGHMPIQLFGYERAHAFILNYGHSHLGALDEHMKEIQDDLNKGEDLKDEIRSLEAVTRGMRGSRSVMAQKRHQWAYCALDQIMEVLSEEERMLMWKDGGEYQWSRDPHDISISPTYPECLVVTITSETRPTYPPEKCSHQPEPAPTHPANSRYQLTKTDECPVPKKICGLPQLPKALWFGPIISIGSSTYAQQPGLPSQPGCVALTHFLPSTSKAAAQDTTVSQVFDFMDEYNHEEDDEDWGMNQEALAAAKEESKAEPQFSRKQHH</sequence>
<feature type="region of interest" description="Disordered" evidence="1">
    <location>
        <begin position="1"/>
        <end position="25"/>
    </location>
</feature>
<dbReference type="AlphaFoldDB" id="A0A0C9UH95"/>
<dbReference type="EMBL" id="KN837309">
    <property type="protein sequence ID" value="KIJ28322.1"/>
    <property type="molecule type" value="Genomic_DNA"/>
</dbReference>
<proteinExistence type="predicted"/>
<name>A0A0C9UH95_SPHS4</name>
<accession>A0A0C9UH95</accession>
<feature type="region of interest" description="Disordered" evidence="1">
    <location>
        <begin position="357"/>
        <end position="389"/>
    </location>
</feature>
<feature type="region of interest" description="Disordered" evidence="1">
    <location>
        <begin position="252"/>
        <end position="272"/>
    </location>
</feature>
<organism evidence="2 3">
    <name type="scientific">Sphaerobolus stellatus (strain SS14)</name>
    <dbReference type="NCBI Taxonomy" id="990650"/>
    <lineage>
        <taxon>Eukaryota</taxon>
        <taxon>Fungi</taxon>
        <taxon>Dikarya</taxon>
        <taxon>Basidiomycota</taxon>
        <taxon>Agaricomycotina</taxon>
        <taxon>Agaricomycetes</taxon>
        <taxon>Phallomycetidae</taxon>
        <taxon>Geastrales</taxon>
        <taxon>Sphaerobolaceae</taxon>
        <taxon>Sphaerobolus</taxon>
    </lineage>
</organism>